<organism evidence="1 2">
    <name type="scientific">Legionella maceachernii</name>
    <dbReference type="NCBI Taxonomy" id="466"/>
    <lineage>
        <taxon>Bacteria</taxon>
        <taxon>Pseudomonadati</taxon>
        <taxon>Pseudomonadota</taxon>
        <taxon>Gammaproteobacteria</taxon>
        <taxon>Legionellales</taxon>
        <taxon>Legionellaceae</taxon>
        <taxon>Legionella</taxon>
    </lineage>
</organism>
<dbReference type="AlphaFoldDB" id="A0A0W0W8W9"/>
<dbReference type="RefSeq" id="WP_058451773.1">
    <property type="nucleotide sequence ID" value="NZ_CAAAIB010000011.1"/>
</dbReference>
<accession>A0A0W0W8W9</accession>
<proteinExistence type="predicted"/>
<reference evidence="1 2" key="1">
    <citation type="submission" date="2015-11" db="EMBL/GenBank/DDBJ databases">
        <title>Genomic analysis of 38 Legionella species identifies large and diverse effector repertoires.</title>
        <authorList>
            <person name="Burstein D."/>
            <person name="Amaro F."/>
            <person name="Zusman T."/>
            <person name="Lifshitz Z."/>
            <person name="Cohen O."/>
            <person name="Gilbert J.A."/>
            <person name="Pupko T."/>
            <person name="Shuman H.A."/>
            <person name="Segal G."/>
        </authorList>
    </citation>
    <scope>NUCLEOTIDE SEQUENCE [LARGE SCALE GENOMIC DNA]</scope>
    <source>
        <strain evidence="1 2">PX-1-G2-E2</strain>
    </source>
</reference>
<dbReference type="EMBL" id="LNYL01000025">
    <property type="protein sequence ID" value="KTD28800.1"/>
    <property type="molecule type" value="Genomic_DNA"/>
</dbReference>
<gene>
    <name evidence="1" type="ORF">Lmac_0969</name>
</gene>
<keyword evidence="2" id="KW-1185">Reference proteome</keyword>
<name>A0A0W0W8W9_9GAMM</name>
<dbReference type="Gene3D" id="1.25.40.10">
    <property type="entry name" value="Tetratricopeptide repeat domain"/>
    <property type="match status" value="1"/>
</dbReference>
<dbReference type="OrthoDB" id="5652782at2"/>
<dbReference type="PATRIC" id="fig|466.6.peg.1033"/>
<sequence>MFLKRFKIRKMTKKIKSMQQHRVHNQPKDEVLAKEMAIYHELAGLYQSLIGHKSYPYAAEMVRACLRTASTLDDSKAQYEVGKKLLDEAKFRTELQKEGIFASPSNEHQAKLLFEEALAYLQSAEKLGHAEARRLHGLCYINGWGVIPDKDKGFELVVQSIEQENSWDKVPQIFASIGLNKPEFFSALMKHRK</sequence>
<dbReference type="SUPFAM" id="SSF81901">
    <property type="entry name" value="HCP-like"/>
    <property type="match status" value="1"/>
</dbReference>
<dbReference type="Proteomes" id="UP000054908">
    <property type="component" value="Unassembled WGS sequence"/>
</dbReference>
<evidence type="ECO:0008006" key="3">
    <source>
        <dbReference type="Google" id="ProtNLM"/>
    </source>
</evidence>
<evidence type="ECO:0000313" key="1">
    <source>
        <dbReference type="EMBL" id="KTD28800.1"/>
    </source>
</evidence>
<protein>
    <recommendedName>
        <fullName evidence="3">Sel1 repeat protein</fullName>
    </recommendedName>
</protein>
<dbReference type="STRING" id="466.Lmac_0969"/>
<evidence type="ECO:0000313" key="2">
    <source>
        <dbReference type="Proteomes" id="UP000054908"/>
    </source>
</evidence>
<comment type="caution">
    <text evidence="1">The sequence shown here is derived from an EMBL/GenBank/DDBJ whole genome shotgun (WGS) entry which is preliminary data.</text>
</comment>
<dbReference type="InterPro" id="IPR011990">
    <property type="entry name" value="TPR-like_helical_dom_sf"/>
</dbReference>